<evidence type="ECO:0000256" key="7">
    <source>
        <dbReference type="ARBA" id="ARBA00023136"/>
    </source>
</evidence>
<evidence type="ECO:0000256" key="8">
    <source>
        <dbReference type="SAM" id="Phobius"/>
    </source>
</evidence>
<evidence type="ECO:0000256" key="6">
    <source>
        <dbReference type="ARBA" id="ARBA00023128"/>
    </source>
</evidence>
<feature type="transmembrane region" description="Helical" evidence="8">
    <location>
        <begin position="12"/>
        <end position="34"/>
    </location>
</feature>
<dbReference type="Proteomes" id="UP000241769">
    <property type="component" value="Unassembled WGS sequence"/>
</dbReference>
<dbReference type="InterPro" id="IPR020164">
    <property type="entry name" value="Cyt_c_Oxase_assmbl_COX16"/>
</dbReference>
<gene>
    <name evidence="9" type="ORF">PROFUN_09284</name>
</gene>
<name>A0A2P6NKW8_9EUKA</name>
<dbReference type="PANTHER" id="PTHR17130:SF14">
    <property type="entry name" value="CYTOCHROME C OXIDASE ASSEMBLY PROTEIN COX16 HOMOLOG, MITOCHONDRIAL"/>
    <property type="match status" value="1"/>
</dbReference>
<dbReference type="GO" id="GO:0005743">
    <property type="term" value="C:mitochondrial inner membrane"/>
    <property type="evidence" value="ECO:0007669"/>
    <property type="project" value="UniProtKB-SubCell"/>
</dbReference>
<sequence>MPRSKSVFSQNFVRTGGPAIAIIVGSSFLLATFLQGRNEYRDRSESGPTAENEVFKTKKSTRVQKEFDLEEEYKKTMQKLDIENWKNVRVQRPPGVDDE</sequence>
<evidence type="ECO:0000256" key="2">
    <source>
        <dbReference type="ARBA" id="ARBA00008370"/>
    </source>
</evidence>
<comment type="subcellular location">
    <subcellularLocation>
        <location evidence="1">Mitochondrion inner membrane</location>
        <topology evidence="1">Single-pass membrane protein</topology>
    </subcellularLocation>
</comment>
<accession>A0A2P6NKW8</accession>
<evidence type="ECO:0000256" key="4">
    <source>
        <dbReference type="ARBA" id="ARBA00022792"/>
    </source>
</evidence>
<comment type="caution">
    <text evidence="9">The sequence shown here is derived from an EMBL/GenBank/DDBJ whole genome shotgun (WGS) entry which is preliminary data.</text>
</comment>
<keyword evidence="5 8" id="KW-1133">Transmembrane helix</keyword>
<evidence type="ECO:0000256" key="3">
    <source>
        <dbReference type="ARBA" id="ARBA00022692"/>
    </source>
</evidence>
<keyword evidence="10" id="KW-1185">Reference proteome</keyword>
<evidence type="ECO:0000313" key="9">
    <source>
        <dbReference type="EMBL" id="PRP84611.1"/>
    </source>
</evidence>
<reference evidence="9 10" key="1">
    <citation type="journal article" date="2018" name="Genome Biol. Evol.">
        <title>Multiple Roots of Fruiting Body Formation in Amoebozoa.</title>
        <authorList>
            <person name="Hillmann F."/>
            <person name="Forbes G."/>
            <person name="Novohradska S."/>
            <person name="Ferling I."/>
            <person name="Riege K."/>
            <person name="Groth M."/>
            <person name="Westermann M."/>
            <person name="Marz M."/>
            <person name="Spaller T."/>
            <person name="Winckler T."/>
            <person name="Schaap P."/>
            <person name="Glockner G."/>
        </authorList>
    </citation>
    <scope>NUCLEOTIDE SEQUENCE [LARGE SCALE GENOMIC DNA]</scope>
    <source>
        <strain evidence="9 10">Jena</strain>
    </source>
</reference>
<evidence type="ECO:0000313" key="10">
    <source>
        <dbReference type="Proteomes" id="UP000241769"/>
    </source>
</evidence>
<evidence type="ECO:0000256" key="1">
    <source>
        <dbReference type="ARBA" id="ARBA00004434"/>
    </source>
</evidence>
<proteinExistence type="inferred from homology"/>
<dbReference type="OrthoDB" id="5516033at2759"/>
<dbReference type="GO" id="GO:0033617">
    <property type="term" value="P:mitochondrial respiratory chain complex IV assembly"/>
    <property type="evidence" value="ECO:0007669"/>
    <property type="project" value="TreeGrafter"/>
</dbReference>
<keyword evidence="7 8" id="KW-0472">Membrane</keyword>
<dbReference type="PANTHER" id="PTHR17130">
    <property type="entry name" value="MITOCHONDRIAL OUTER MEMBRANE PROTEIN 25"/>
    <property type="match status" value="1"/>
</dbReference>
<keyword evidence="4" id="KW-0999">Mitochondrion inner membrane</keyword>
<dbReference type="AlphaFoldDB" id="A0A2P6NKW8"/>
<dbReference type="EMBL" id="MDYQ01000060">
    <property type="protein sequence ID" value="PRP84611.1"/>
    <property type="molecule type" value="Genomic_DNA"/>
</dbReference>
<comment type="similarity">
    <text evidence="2">Belongs to the COX16 family.</text>
</comment>
<evidence type="ECO:0000256" key="5">
    <source>
        <dbReference type="ARBA" id="ARBA00022989"/>
    </source>
</evidence>
<dbReference type="InParanoid" id="A0A2P6NKW8"/>
<keyword evidence="3 8" id="KW-0812">Transmembrane</keyword>
<organism evidence="9 10">
    <name type="scientific">Planoprotostelium fungivorum</name>
    <dbReference type="NCBI Taxonomy" id="1890364"/>
    <lineage>
        <taxon>Eukaryota</taxon>
        <taxon>Amoebozoa</taxon>
        <taxon>Evosea</taxon>
        <taxon>Variosea</taxon>
        <taxon>Cavosteliida</taxon>
        <taxon>Cavosteliaceae</taxon>
        <taxon>Planoprotostelium</taxon>
    </lineage>
</organism>
<keyword evidence="6" id="KW-0496">Mitochondrion</keyword>
<dbReference type="Pfam" id="PF14138">
    <property type="entry name" value="COX16"/>
    <property type="match status" value="1"/>
</dbReference>
<protein>
    <submittedName>
        <fullName evidence="9">Cytochrome c oxidase assembly protein</fullName>
    </submittedName>
</protein>